<feature type="domain" description="PilY1 beta-propeller" evidence="8">
    <location>
        <begin position="777"/>
        <end position="1121"/>
    </location>
</feature>
<keyword evidence="11" id="KW-1185">Reference proteome</keyword>
<dbReference type="Pfam" id="PF05567">
    <property type="entry name" value="T4P_PilY1"/>
    <property type="match status" value="1"/>
</dbReference>
<dbReference type="InterPro" id="IPR008707">
    <property type="entry name" value="B-propeller_PilY1"/>
</dbReference>
<name>A0A5S9PWH9_9GAMM</name>
<protein>
    <submittedName>
        <fullName evidence="9">Type IV pilus biogenesis factor PilY1</fullName>
    </submittedName>
</protein>
<feature type="region of interest" description="Disordered" evidence="7">
    <location>
        <begin position="449"/>
        <end position="471"/>
    </location>
</feature>
<evidence type="ECO:0000259" key="8">
    <source>
        <dbReference type="Pfam" id="PF05567"/>
    </source>
</evidence>
<dbReference type="GO" id="GO:0009289">
    <property type="term" value="C:pilus"/>
    <property type="evidence" value="ECO:0007669"/>
    <property type="project" value="UniProtKB-SubCell"/>
</dbReference>
<sequence>MKNIFSARFPRVLERCIIFTIAAVALNMVTVKRVIADDCVRQVSAVIGEFVNSADVHTFNTLESIDSIISVEVDPAGWRYRGNTYAYVCPESHYFYNRNIFTVSNGYTYTQCRATFTVEGLEAGCTPTTGVIGDGNVAQAPLFLSQSAEPNVMYILDDSGSMHFEIMPDSLIEDTARYIFPRASGVYGGSDYDNRVPTVDDNSAYNAMTRSNYFNKIYYDPSVTYRPWAKSDGTSYPDATPSCAYHNPERTGGSGIQYCRNLAANNSDINSSNNSNNTRWIEGNCNNNCTTTSDKTFWPATYFEYAGGNEWNRNNYTKVEIKSGYLYTNGGRDLRTDCADRELAQCTYAEEIQNFANWYTYYRSRILAARAGSGFAFSQQSSNMRVGFATLNEGNSSVDGVNASSIVTGVRAFEDDDRDDFYDNLYGRTIPNSGTPLRAALNSAGEYFSRTDDRGPWSATPGEDNDTTDHLECRRNFSVLVTDGYWSGSDVSGGPGNNNDGNDGPTHTRSVGDSYTYNDVSPFTDGRSDTLADVAMYYWKNDIRDDLDNVINETNDNPAFWQHMVTYGVGFGVSGTVDPDDAFAAISSGANISWPNPTSDEVHKIDDLLHAAVNSRGGFFSAAEPDVFANELASVLQEIGRESKASASSIAVNSTRLDSGTLVYQASFNSNDWSGRLQAYTLSESGAIDSVFWDTNTAGKIPAYGSRNIVAGVGDQGELITDAVDFTVANWDDFTASQQAYLKLSGDGDTQAQRRLAWLAGDRSRESNDLRERTHLLGDIVNSDPFYVGSVENYSYHLLPSTEGSSYAAFLSTKASRDPMLYVGANDGMLHGFNAETGAETFAYIPVSAFPKIAAISDPNYVHSYTVDGSPRVNDAYLSNTWKTVLLGSTGAGGRSVFAIDVTDPDDLDADSIMWEFSTSSLPISVSVGSVLDPLDLSLHRLGVAMSAPVIARVKAGNKWVAIFGNGYDSGDTVKLFVVDLASGSLLSVIDTLKPGLNNGLATVVPVDYDGDRITDYVYAGDLEGNLWKFDFTGSTVASWGFSANFLTTVAGSFVPVPLFTAVDSSNVAQPITARPTVGRHYSSGLMIYFGTGKYFETGDAAIGNNPQVQDFYGIHDTNSPVAKADLASQTVQAQGVMTTLDGSDTTSRVRVTSDNSEQSGGWHLRLLGPSPASADGERVVSPAVLRNGRIIFATITPDESICGYGGSSWLMELDAMTGGRIGDEAPTLDDDGNIINGGVDSPALDINGDGLVNYLDVIEDDDDDSYPPSGVGSDEMIKTPGIIGAGELEYKYTSGTSGSIGVITESAGDESQAGRQSWRQLQ</sequence>
<dbReference type="EMBL" id="CACSIK010000003">
    <property type="protein sequence ID" value="CAA0109382.1"/>
    <property type="molecule type" value="Genomic_DNA"/>
</dbReference>
<reference evidence="11 12" key="1">
    <citation type="submission" date="2019-11" db="EMBL/GenBank/DDBJ databases">
        <authorList>
            <person name="Holert J."/>
        </authorList>
    </citation>
    <scope>NUCLEOTIDE SEQUENCE [LARGE SCALE GENOMIC DNA]</scope>
    <source>
        <strain evidence="10">BC3_2A</strain>
        <strain evidence="9">SB11_1A</strain>
    </source>
</reference>
<accession>A0A5S9PWH9</accession>
<keyword evidence="3" id="KW-1029">Fimbrium biogenesis</keyword>
<comment type="subcellular location">
    <subcellularLocation>
        <location evidence="1">Fimbrium</location>
    </subcellularLocation>
</comment>
<evidence type="ECO:0000256" key="5">
    <source>
        <dbReference type="ARBA" id="ARBA00022837"/>
    </source>
</evidence>
<organism evidence="9 11">
    <name type="scientific">Zhongshania aliphaticivorans</name>
    <dbReference type="NCBI Taxonomy" id="1470434"/>
    <lineage>
        <taxon>Bacteria</taxon>
        <taxon>Pseudomonadati</taxon>
        <taxon>Pseudomonadota</taxon>
        <taxon>Gammaproteobacteria</taxon>
        <taxon>Cellvibrionales</taxon>
        <taxon>Spongiibacteraceae</taxon>
        <taxon>Zhongshania</taxon>
    </lineage>
</organism>
<dbReference type="Proteomes" id="UP000439591">
    <property type="component" value="Unassembled WGS sequence"/>
</dbReference>
<evidence type="ECO:0000256" key="6">
    <source>
        <dbReference type="ARBA" id="ARBA00023263"/>
    </source>
</evidence>
<dbReference type="SUPFAM" id="SSF50998">
    <property type="entry name" value="Quinoprotein alcohol dehydrogenase-like"/>
    <property type="match status" value="1"/>
</dbReference>
<evidence type="ECO:0000313" key="10">
    <source>
        <dbReference type="EMBL" id="CAA0117607.1"/>
    </source>
</evidence>
<proteinExistence type="inferred from homology"/>
<dbReference type="InterPro" id="IPR011047">
    <property type="entry name" value="Quinoprotein_ADH-like_sf"/>
</dbReference>
<comment type="similarity">
    <text evidence="2">Belongs to the PilY1 family.</text>
</comment>
<dbReference type="Proteomes" id="UP000435877">
    <property type="component" value="Unassembled WGS sequence"/>
</dbReference>
<feature type="compositionally biased region" description="Polar residues" evidence="7">
    <location>
        <begin position="507"/>
        <end position="516"/>
    </location>
</feature>
<evidence type="ECO:0000256" key="7">
    <source>
        <dbReference type="SAM" id="MobiDB-lite"/>
    </source>
</evidence>
<dbReference type="EMBL" id="CACSIM010000006">
    <property type="protein sequence ID" value="CAA0117607.1"/>
    <property type="molecule type" value="Genomic_DNA"/>
</dbReference>
<evidence type="ECO:0000256" key="3">
    <source>
        <dbReference type="ARBA" id="ARBA00022558"/>
    </source>
</evidence>
<evidence type="ECO:0000256" key="4">
    <source>
        <dbReference type="ARBA" id="ARBA00022723"/>
    </source>
</evidence>
<keyword evidence="6" id="KW-0281">Fimbrium</keyword>
<feature type="region of interest" description="Disordered" evidence="7">
    <location>
        <begin position="488"/>
        <end position="516"/>
    </location>
</feature>
<keyword evidence="4" id="KW-0479">Metal-binding</keyword>
<evidence type="ECO:0000256" key="1">
    <source>
        <dbReference type="ARBA" id="ARBA00004561"/>
    </source>
</evidence>
<dbReference type="GO" id="GO:0046872">
    <property type="term" value="F:metal ion binding"/>
    <property type="evidence" value="ECO:0007669"/>
    <property type="project" value="UniProtKB-KW"/>
</dbReference>
<keyword evidence="5" id="KW-0106">Calcium</keyword>
<evidence type="ECO:0000256" key="2">
    <source>
        <dbReference type="ARBA" id="ARBA00008387"/>
    </source>
</evidence>
<gene>
    <name evidence="9" type="primary">pilY1</name>
    <name evidence="9" type="ORF">IHBHHGIJ_03086</name>
    <name evidence="10" type="ORF">KFEGEMFD_03299</name>
</gene>
<evidence type="ECO:0000313" key="12">
    <source>
        <dbReference type="Proteomes" id="UP000439591"/>
    </source>
</evidence>
<evidence type="ECO:0000313" key="9">
    <source>
        <dbReference type="EMBL" id="CAA0109382.1"/>
    </source>
</evidence>
<evidence type="ECO:0000313" key="11">
    <source>
        <dbReference type="Proteomes" id="UP000435877"/>
    </source>
</evidence>
<dbReference type="RefSeq" id="WP_200842754.1">
    <property type="nucleotide sequence ID" value="NZ_CACSIK010000003.1"/>
</dbReference>